<evidence type="ECO:0000313" key="1">
    <source>
        <dbReference type="EMBL" id="BFO76411.1"/>
    </source>
</evidence>
<evidence type="ECO:0008006" key="2">
    <source>
        <dbReference type="Google" id="ProtNLM"/>
    </source>
</evidence>
<gene>
    <name evidence="1" type="ORF">GTC17259_14610</name>
</gene>
<dbReference type="AlphaFoldDB" id="A0AB33J2K1"/>
<protein>
    <recommendedName>
        <fullName evidence="2">Major fimbrial subunit protein N-terminal domain-containing protein</fullName>
    </recommendedName>
</protein>
<accession>A0AB33J2K1</accession>
<proteinExistence type="predicted"/>
<dbReference type="EMBL" id="AP035787">
    <property type="protein sequence ID" value="BFO76411.1"/>
    <property type="molecule type" value="Genomic_DNA"/>
</dbReference>
<sequence>MLTSCSSDILESLGGGDTTDGVPVTLTFAAAMPGQGVTTRSTRDIKNLTLLVFNEKHRYLYRAKATLDKVEPAPIGITFLPHGLAHGPVDNEVYKFTVTLMTSTKPRIIHFVADYDNLDGKLADDQTLEGADEGEVIPRIVSTDMEDYSYWQSFKFDKIDNTIFNGKAFELLRDKARIEVKNEPNSGFELKGFNIHNAPDRGTIAPYISKAALNPNGPREMYRDVLYTFPLDPTETTLPPGIVLKNLGDVTKNLAPLRLFDYSNSQAEANKQMSVILYGKGKADKDYAYYKLDIVRDVYADSKNKTGYIGAQRFDIIRNNSYVVKVVSANGKGYSTYAEAVRQPASNNLFGSVELQEYSDVTDGEFTLIVDNTNAIMTLPGHFYSPITFVGANLEKPAEHVDVYYNGKVADGHIDGDDYIDHAEYNKTTGVLHVNVTNIPTDIDKTYTFNVVASPPNSVTHIQRTITLILRKRYDFKLKLTDTDPARKQGSPVNLTFTVPGTLPSTLYPFDIFIAADQLSPLVNNMVNDQMKVLKLGQRTYYSYTVRTPSTTDQEVTLHFQRTRTDGTCDVTAISGNFNNADAILPNGSSTSTNSRGLLTYTGISYTVPKIVPSEYRTTLQVSGVWGVEAKMASAGYVEFSGTGWATATGNLTLTATMKLGNGTVTATRTMAVSEWKQLLANKRAMNLEISEVTVEEKANYRQSNDVPYQPVPAGSGFTVDTSDPTFNNANISINSTGLGTYKMTVRNLQNIKKPIAFTAHATIGGTLYESNSAYLSKIIDNPVLNLTPHN</sequence>
<name>A0AB33J2K1_9BACT</name>
<reference evidence="1" key="1">
    <citation type="submission" date="2024-07" db="EMBL/GenBank/DDBJ databases">
        <title>Complete genome sequence of Prevotella sp. YM-2024 GTC17259.</title>
        <authorList>
            <person name="Hayashi M."/>
            <person name="Muto Y."/>
            <person name="Tanaka K."/>
            <person name="Niwa H."/>
        </authorList>
    </citation>
    <scope>NUCLEOTIDE SEQUENCE</scope>
    <source>
        <strain evidence="1">GTC17259</strain>
    </source>
</reference>
<organism evidence="1">
    <name type="scientific">Prevotella sp. GTC17259</name>
    <dbReference type="NCBI Taxonomy" id="3236795"/>
    <lineage>
        <taxon>Bacteria</taxon>
        <taxon>Pseudomonadati</taxon>
        <taxon>Bacteroidota</taxon>
        <taxon>Bacteroidia</taxon>
        <taxon>Bacteroidales</taxon>
        <taxon>Prevotellaceae</taxon>
        <taxon>Prevotella</taxon>
    </lineage>
</organism>